<dbReference type="Pfam" id="PF01740">
    <property type="entry name" value="STAS"/>
    <property type="match status" value="1"/>
</dbReference>
<dbReference type="RefSeq" id="WP_123236762.1">
    <property type="nucleotide sequence ID" value="NZ_RJVP01000002.1"/>
</dbReference>
<organism evidence="4 5">
    <name type="scientific">Pseudomethylobacillus aquaticus</name>
    <dbReference type="NCBI Taxonomy" id="2676064"/>
    <lineage>
        <taxon>Bacteria</taxon>
        <taxon>Pseudomonadati</taxon>
        <taxon>Pseudomonadota</taxon>
        <taxon>Betaproteobacteria</taxon>
        <taxon>Nitrosomonadales</taxon>
        <taxon>Methylophilaceae</taxon>
        <taxon>Pseudomethylobacillus</taxon>
    </lineage>
</organism>
<dbReference type="Gene3D" id="3.30.750.24">
    <property type="entry name" value="STAS domain"/>
    <property type="match status" value="1"/>
</dbReference>
<dbReference type="GO" id="GO:0043856">
    <property type="term" value="F:anti-sigma factor antagonist activity"/>
    <property type="evidence" value="ECO:0007669"/>
    <property type="project" value="InterPro"/>
</dbReference>
<comment type="similarity">
    <text evidence="1 2">Belongs to the anti-sigma-factor antagonist family.</text>
</comment>
<evidence type="ECO:0000256" key="1">
    <source>
        <dbReference type="ARBA" id="ARBA00009013"/>
    </source>
</evidence>
<proteinExistence type="inferred from homology"/>
<comment type="caution">
    <text evidence="4">The sequence shown here is derived from an EMBL/GenBank/DDBJ whole genome shotgun (WGS) entry which is preliminary data.</text>
</comment>
<dbReference type="NCBIfam" id="TIGR00377">
    <property type="entry name" value="ant_ant_sig"/>
    <property type="match status" value="1"/>
</dbReference>
<dbReference type="AlphaFoldDB" id="A0A3N0V328"/>
<dbReference type="SUPFAM" id="SSF52091">
    <property type="entry name" value="SpoIIaa-like"/>
    <property type="match status" value="1"/>
</dbReference>
<evidence type="ECO:0000256" key="2">
    <source>
        <dbReference type="RuleBase" id="RU003749"/>
    </source>
</evidence>
<name>A0A3N0V328_9PROT</name>
<evidence type="ECO:0000313" key="4">
    <source>
        <dbReference type="EMBL" id="ROH86954.1"/>
    </source>
</evidence>
<reference evidence="4 5" key="1">
    <citation type="submission" date="2018-10" db="EMBL/GenBank/DDBJ databases">
        <authorList>
            <person name="Chen W.-M."/>
        </authorList>
    </citation>
    <scope>NUCLEOTIDE SEQUENCE [LARGE SCALE GENOMIC DNA]</scope>
    <source>
        <strain evidence="4 5">H-5</strain>
    </source>
</reference>
<feature type="domain" description="STAS" evidence="3">
    <location>
        <begin position="21"/>
        <end position="110"/>
    </location>
</feature>
<dbReference type="PANTHER" id="PTHR33495">
    <property type="entry name" value="ANTI-SIGMA FACTOR ANTAGONIST TM_1081-RELATED-RELATED"/>
    <property type="match status" value="1"/>
</dbReference>
<sequence length="112" mass="11948">MFLDEKTVDGVSCISFNQERFDAAKVVQFKQFFVDAVAAGKTRLVLDLTAVKFMDSSALGAVVAVLKTVGARGDLVLCGATGIVAELFKLTRMDRVFVIVASEADAVAKLNS</sequence>
<dbReference type="InterPro" id="IPR002645">
    <property type="entry name" value="STAS_dom"/>
</dbReference>
<protein>
    <recommendedName>
        <fullName evidence="2">Anti-sigma factor antagonist</fullName>
    </recommendedName>
</protein>
<accession>A0A3N0V328</accession>
<dbReference type="PANTHER" id="PTHR33495:SF2">
    <property type="entry name" value="ANTI-SIGMA FACTOR ANTAGONIST TM_1081-RELATED"/>
    <property type="match status" value="1"/>
</dbReference>
<keyword evidence="5" id="KW-1185">Reference proteome</keyword>
<dbReference type="EMBL" id="RJVP01000002">
    <property type="protein sequence ID" value="ROH86954.1"/>
    <property type="molecule type" value="Genomic_DNA"/>
</dbReference>
<evidence type="ECO:0000313" key="5">
    <source>
        <dbReference type="Proteomes" id="UP000275137"/>
    </source>
</evidence>
<dbReference type="InterPro" id="IPR036513">
    <property type="entry name" value="STAS_dom_sf"/>
</dbReference>
<gene>
    <name evidence="4" type="ORF">ED236_04425</name>
</gene>
<evidence type="ECO:0000259" key="3">
    <source>
        <dbReference type="PROSITE" id="PS50801"/>
    </source>
</evidence>
<dbReference type="CDD" id="cd07043">
    <property type="entry name" value="STAS_anti-anti-sigma_factors"/>
    <property type="match status" value="1"/>
</dbReference>
<dbReference type="PROSITE" id="PS50801">
    <property type="entry name" value="STAS"/>
    <property type="match status" value="1"/>
</dbReference>
<dbReference type="Proteomes" id="UP000275137">
    <property type="component" value="Unassembled WGS sequence"/>
</dbReference>
<dbReference type="InterPro" id="IPR003658">
    <property type="entry name" value="Anti-sigma_ant"/>
</dbReference>